<organism evidence="2 3">
    <name type="scientific">Devosia honganensis</name>
    <dbReference type="NCBI Taxonomy" id="1610527"/>
    <lineage>
        <taxon>Bacteria</taxon>
        <taxon>Pseudomonadati</taxon>
        <taxon>Pseudomonadota</taxon>
        <taxon>Alphaproteobacteria</taxon>
        <taxon>Hyphomicrobiales</taxon>
        <taxon>Devosiaceae</taxon>
        <taxon>Devosia</taxon>
    </lineage>
</organism>
<name>A0ABV7X0L0_9HYPH</name>
<proteinExistence type="predicted"/>
<dbReference type="RefSeq" id="WP_380095753.1">
    <property type="nucleotide sequence ID" value="NZ_JBHRYD010000001.1"/>
</dbReference>
<accession>A0ABV7X0L0</accession>
<evidence type="ECO:0000313" key="2">
    <source>
        <dbReference type="EMBL" id="MFC3704283.1"/>
    </source>
</evidence>
<protein>
    <submittedName>
        <fullName evidence="2">Uncharacterized protein</fullName>
    </submittedName>
</protein>
<gene>
    <name evidence="2" type="ORF">ACFOOL_05885</name>
</gene>
<sequence>MRRHIDFLFVETARRKGLQVLLIEHAYFADDPRYVAAERTGGYREEFRLPAGARKSPKNEPAGHGMGAMGFS</sequence>
<dbReference type="Proteomes" id="UP001595613">
    <property type="component" value="Unassembled WGS sequence"/>
</dbReference>
<reference evidence="3" key="1">
    <citation type="journal article" date="2019" name="Int. J. Syst. Evol. Microbiol.">
        <title>The Global Catalogue of Microorganisms (GCM) 10K type strain sequencing project: providing services to taxonomists for standard genome sequencing and annotation.</title>
        <authorList>
            <consortium name="The Broad Institute Genomics Platform"/>
            <consortium name="The Broad Institute Genome Sequencing Center for Infectious Disease"/>
            <person name="Wu L."/>
            <person name="Ma J."/>
        </authorList>
    </citation>
    <scope>NUCLEOTIDE SEQUENCE [LARGE SCALE GENOMIC DNA]</scope>
    <source>
        <strain evidence="3">KCTC 42281</strain>
    </source>
</reference>
<keyword evidence="3" id="KW-1185">Reference proteome</keyword>
<dbReference type="EMBL" id="JBHRYD010000001">
    <property type="protein sequence ID" value="MFC3704283.1"/>
    <property type="molecule type" value="Genomic_DNA"/>
</dbReference>
<feature type="region of interest" description="Disordered" evidence="1">
    <location>
        <begin position="48"/>
        <end position="72"/>
    </location>
</feature>
<evidence type="ECO:0000256" key="1">
    <source>
        <dbReference type="SAM" id="MobiDB-lite"/>
    </source>
</evidence>
<evidence type="ECO:0000313" key="3">
    <source>
        <dbReference type="Proteomes" id="UP001595613"/>
    </source>
</evidence>
<comment type="caution">
    <text evidence="2">The sequence shown here is derived from an EMBL/GenBank/DDBJ whole genome shotgun (WGS) entry which is preliminary data.</text>
</comment>